<dbReference type="SUPFAM" id="SSF47090">
    <property type="entry name" value="PGBD-like"/>
    <property type="match status" value="1"/>
</dbReference>
<dbReference type="GO" id="GO:0016787">
    <property type="term" value="F:hydrolase activity"/>
    <property type="evidence" value="ECO:0007669"/>
    <property type="project" value="UniProtKB-KW"/>
</dbReference>
<dbReference type="AlphaFoldDB" id="A0A229RF38"/>
<gene>
    <name evidence="7" type="ORF">CFP71_39100</name>
</gene>
<name>A0A229RF38_9PSEU</name>
<reference evidence="7 8" key="1">
    <citation type="submission" date="2017-07" db="EMBL/GenBank/DDBJ databases">
        <title>Amycolatopsis thailandensis Genome sequencing and assembly.</title>
        <authorList>
            <person name="Kaur N."/>
            <person name="Mayilraj S."/>
        </authorList>
    </citation>
    <scope>NUCLEOTIDE SEQUENCE [LARGE SCALE GENOMIC DNA]</scope>
    <source>
        <strain evidence="7 8">JCM 16380</strain>
    </source>
</reference>
<comment type="similarity">
    <text evidence="1">Belongs to the transglycosylase family. Rpf subfamily.</text>
</comment>
<feature type="region of interest" description="Disordered" evidence="3">
    <location>
        <begin position="120"/>
        <end position="159"/>
    </location>
</feature>
<comment type="caution">
    <text evidence="7">The sequence shown here is derived from an EMBL/GenBank/DDBJ whole genome shotgun (WGS) entry which is preliminary data.</text>
</comment>
<dbReference type="InterPro" id="IPR010618">
    <property type="entry name" value="RPF"/>
</dbReference>
<keyword evidence="2" id="KW-0378">Hydrolase</keyword>
<dbReference type="Gene3D" id="1.10.530.10">
    <property type="match status" value="1"/>
</dbReference>
<organism evidence="7 8">
    <name type="scientific">Amycolatopsis thailandensis</name>
    <dbReference type="NCBI Taxonomy" id="589330"/>
    <lineage>
        <taxon>Bacteria</taxon>
        <taxon>Bacillati</taxon>
        <taxon>Actinomycetota</taxon>
        <taxon>Actinomycetes</taxon>
        <taxon>Pseudonocardiales</taxon>
        <taxon>Pseudonocardiaceae</taxon>
        <taxon>Amycolatopsis</taxon>
    </lineage>
</organism>
<dbReference type="InterPro" id="IPR036365">
    <property type="entry name" value="PGBD-like_sf"/>
</dbReference>
<dbReference type="Pfam" id="PF01471">
    <property type="entry name" value="PG_binding_1"/>
    <property type="match status" value="1"/>
</dbReference>
<feature type="compositionally biased region" description="Pro residues" evidence="3">
    <location>
        <begin position="141"/>
        <end position="159"/>
    </location>
</feature>
<dbReference type="InterPro" id="IPR036366">
    <property type="entry name" value="PGBDSf"/>
</dbReference>
<dbReference type="Pfam" id="PF06737">
    <property type="entry name" value="Transglycosylas"/>
    <property type="match status" value="1"/>
</dbReference>
<evidence type="ECO:0000313" key="7">
    <source>
        <dbReference type="EMBL" id="OXM45071.1"/>
    </source>
</evidence>
<dbReference type="InterPro" id="IPR002477">
    <property type="entry name" value="Peptidoglycan-bd-like"/>
</dbReference>
<keyword evidence="8" id="KW-1185">Reference proteome</keyword>
<evidence type="ECO:0000259" key="6">
    <source>
        <dbReference type="Pfam" id="PF06737"/>
    </source>
</evidence>
<dbReference type="Proteomes" id="UP000215223">
    <property type="component" value="Unassembled WGS sequence"/>
</dbReference>
<dbReference type="InterPro" id="IPR023346">
    <property type="entry name" value="Lysozyme-like_dom_sf"/>
</dbReference>
<proteinExistence type="inferred from homology"/>
<evidence type="ECO:0000256" key="1">
    <source>
        <dbReference type="ARBA" id="ARBA00010830"/>
    </source>
</evidence>
<keyword evidence="4" id="KW-0732">Signal</keyword>
<dbReference type="Gene3D" id="1.10.101.10">
    <property type="entry name" value="PGBD-like superfamily/PGBD"/>
    <property type="match status" value="1"/>
</dbReference>
<feature type="chain" id="PRO_5012691926" evidence="4">
    <location>
        <begin position="37"/>
        <end position="236"/>
    </location>
</feature>
<dbReference type="EMBL" id="NMQT01000172">
    <property type="protein sequence ID" value="OXM45071.1"/>
    <property type="molecule type" value="Genomic_DNA"/>
</dbReference>
<dbReference type="SUPFAM" id="SSF53955">
    <property type="entry name" value="Lysozyme-like"/>
    <property type="match status" value="1"/>
</dbReference>
<feature type="domain" description="Resuscitation-promoting factor core lysozyme-like" evidence="6">
    <location>
        <begin position="40"/>
        <end position="109"/>
    </location>
</feature>
<evidence type="ECO:0000256" key="4">
    <source>
        <dbReference type="SAM" id="SignalP"/>
    </source>
</evidence>
<evidence type="ECO:0000259" key="5">
    <source>
        <dbReference type="Pfam" id="PF01471"/>
    </source>
</evidence>
<protein>
    <submittedName>
        <fullName evidence="7">Transglycosylase</fullName>
    </submittedName>
</protein>
<dbReference type="CDD" id="cd13925">
    <property type="entry name" value="RPF"/>
    <property type="match status" value="1"/>
</dbReference>
<dbReference type="OrthoDB" id="1404170at2"/>
<evidence type="ECO:0000313" key="8">
    <source>
        <dbReference type="Proteomes" id="UP000215223"/>
    </source>
</evidence>
<feature type="domain" description="Peptidoglycan binding-like" evidence="5">
    <location>
        <begin position="178"/>
        <end position="228"/>
    </location>
</feature>
<evidence type="ECO:0000256" key="2">
    <source>
        <dbReference type="ARBA" id="ARBA00022801"/>
    </source>
</evidence>
<evidence type="ECO:0000256" key="3">
    <source>
        <dbReference type="SAM" id="MobiDB-lite"/>
    </source>
</evidence>
<accession>A0A229RF38</accession>
<sequence length="236" mass="25811">MRTHRLRTAHRVVARTLLLALAVTGLQIATTGSAAADPHGSHWAKLRMCESSGRYNINTGNGYYGAYQFDLPTWRSVGGQGRPDQASPREQDYRALYLYRMRGWQPWECAGKLGFRNDGDARSKRVPSYEDSAYIGGGGQPAPPPPPKPKPTPPAPPGGPKPAWPGVVYAYGDCAAPLKQFQLRMNAYGYGFTGTGCYYDKTREAVLALQRANGINDSGRLGPKTWDAAWNGKPPR</sequence>
<feature type="signal peptide" evidence="4">
    <location>
        <begin position="1"/>
        <end position="36"/>
    </location>
</feature>